<proteinExistence type="predicted"/>
<comment type="caution">
    <text evidence="2">The sequence shown here is derived from an EMBL/GenBank/DDBJ whole genome shotgun (WGS) entry which is preliminary data.</text>
</comment>
<dbReference type="EMBL" id="JBEJUE010000044">
    <property type="protein sequence ID" value="MER0428830.1"/>
    <property type="molecule type" value="Genomic_DNA"/>
</dbReference>
<dbReference type="Proteomes" id="UP001456562">
    <property type="component" value="Unassembled WGS sequence"/>
</dbReference>
<keyword evidence="1" id="KW-0812">Transmembrane</keyword>
<dbReference type="RefSeq" id="WP_350240850.1">
    <property type="nucleotide sequence ID" value="NZ_JBEJUE010000044.1"/>
</dbReference>
<feature type="transmembrane region" description="Helical" evidence="1">
    <location>
        <begin position="118"/>
        <end position="140"/>
    </location>
</feature>
<keyword evidence="1" id="KW-1133">Transmembrane helix</keyword>
<feature type="transmembrane region" description="Helical" evidence="1">
    <location>
        <begin position="92"/>
        <end position="112"/>
    </location>
</feature>
<accession>A0ABV1QCJ5</accession>
<reference evidence="2 3" key="1">
    <citation type="submission" date="2024-01" db="EMBL/GenBank/DDBJ databases">
        <title>Metagenomic exploration of the rhizosphere soil microbial community and their significance in facilitating the development of wild simulated ginseng.</title>
        <authorList>
            <person name="Huang J."/>
        </authorList>
    </citation>
    <scope>NUCLEOTIDE SEQUENCE [LARGE SCALE GENOMIC DNA]</scope>
    <source>
        <strain evidence="2 3">WY141</strain>
    </source>
</reference>
<feature type="transmembrane region" description="Helical" evidence="1">
    <location>
        <begin position="12"/>
        <end position="34"/>
    </location>
</feature>
<organism evidence="2 3">
    <name type="scientific">Streptomyces microflavus</name>
    <name type="common">Streptomyces lipmanii</name>
    <dbReference type="NCBI Taxonomy" id="1919"/>
    <lineage>
        <taxon>Bacteria</taxon>
        <taxon>Bacillati</taxon>
        <taxon>Actinomycetota</taxon>
        <taxon>Actinomycetes</taxon>
        <taxon>Kitasatosporales</taxon>
        <taxon>Streptomycetaceae</taxon>
        <taxon>Streptomyces</taxon>
    </lineage>
</organism>
<protein>
    <recommendedName>
        <fullName evidence="4">Transmembrane protein</fullName>
    </recommendedName>
</protein>
<keyword evidence="3" id="KW-1185">Reference proteome</keyword>
<feature type="transmembrane region" description="Helical" evidence="1">
    <location>
        <begin position="59"/>
        <end position="80"/>
    </location>
</feature>
<evidence type="ECO:0000313" key="3">
    <source>
        <dbReference type="Proteomes" id="UP001456562"/>
    </source>
</evidence>
<sequence length="200" mass="21481">MAENSVRTTPGLMGYAAMSLLTAVFTWGVFFWYFAVRALILGGSCGARYGVACGPGTGWNILFVVVLTPAVCVAVSVLSNEIYGPERRGHEFFRVVLAALPVSALVDLLLYSQDFGFSVWRLVGAVPCLALIVVVTVWTIRTTGLRGAFWLMSPRRIVALGADPAMRDLSTIQNSMFLVSNGLGAVCGLSLARWVSQLVA</sequence>
<name>A0ABV1QCJ5_STRMI</name>
<keyword evidence="1" id="KW-0472">Membrane</keyword>
<gene>
    <name evidence="2" type="ORF">ABR748_32155</name>
</gene>
<evidence type="ECO:0000256" key="1">
    <source>
        <dbReference type="SAM" id="Phobius"/>
    </source>
</evidence>
<evidence type="ECO:0008006" key="4">
    <source>
        <dbReference type="Google" id="ProtNLM"/>
    </source>
</evidence>
<evidence type="ECO:0000313" key="2">
    <source>
        <dbReference type="EMBL" id="MER0428830.1"/>
    </source>
</evidence>